<dbReference type="Proteomes" id="UP000006727">
    <property type="component" value="Chromosome 2"/>
</dbReference>
<dbReference type="InterPro" id="IPR029058">
    <property type="entry name" value="AB_hydrolase_fold"/>
</dbReference>
<dbReference type="InParanoid" id="A0A2K1L2L0"/>
<dbReference type="PANTHER" id="PTHR31479:SF2">
    <property type="entry name" value="ALPHA_BETA-HYDROLASES SUPERFAMILY PROTEIN"/>
    <property type="match status" value="1"/>
</dbReference>
<sequence>MISLAIYKHFKDFARMKKEAQSIDNWVKEQQAAATPNRTLPPEVASFIRNANLQQVLAMLVDGVYSRDKETTSFQYLSKHFVEAEYEADVRTELYTAIYWTRMDELTFNLEDESTVGIRHYLRKDTHPNAAAPRLVIALRGTKTSNARDILDDLRVMLNSLHQSHPYNGKPHEIYITGHSLGGAIALLIAKDLASMNPPHRLETHLFNPPFIWLPERVQAGVQEYLQNLESYKKLPDWVPKLYINKEDLICKRFHEYYARKKTNAPNLPVHALMRIIGRNDRYITLMPSVDMYISDYKDPSVSFAAHNLKQCFNPLENAGYCNPIPYALPQFYPPYQPGFNQYGYAAYPNQAPYIHPQYPPQHTFNNNPWANTPVYGYPYPVAQPQYQRRNLDPSSIDGAQLGAQLEMQFQGLQINPAWQNGAESLYPPEAQLAQTYGVTDQRGLSELTVDQLHFGYEYSSDEEEEDELIPPPPQAELQ</sequence>
<protein>
    <recommendedName>
        <fullName evidence="2">Fungal lipase-type domain-containing protein</fullName>
    </recommendedName>
</protein>
<dbReference type="SUPFAM" id="SSF53474">
    <property type="entry name" value="alpha/beta-Hydrolases"/>
    <property type="match status" value="1"/>
</dbReference>
<evidence type="ECO:0000313" key="3">
    <source>
        <dbReference type="EMBL" id="PNR60262.1"/>
    </source>
</evidence>
<proteinExistence type="predicted"/>
<evidence type="ECO:0000256" key="1">
    <source>
        <dbReference type="SAM" id="MobiDB-lite"/>
    </source>
</evidence>
<reference evidence="4" key="3">
    <citation type="submission" date="2020-12" db="UniProtKB">
        <authorList>
            <consortium name="EnsemblPlants"/>
        </authorList>
    </citation>
    <scope>IDENTIFICATION</scope>
</reference>
<accession>A0A2K1L2L0</accession>
<evidence type="ECO:0000259" key="2">
    <source>
        <dbReference type="Pfam" id="PF01764"/>
    </source>
</evidence>
<dbReference type="PANTHER" id="PTHR31479">
    <property type="entry name" value="ALPHA/BETA-HYDROLASES SUPERFAMILY PROTEIN"/>
    <property type="match status" value="1"/>
</dbReference>
<organism evidence="3">
    <name type="scientific">Physcomitrium patens</name>
    <name type="common">Spreading-leaved earth moss</name>
    <name type="synonym">Physcomitrella patens</name>
    <dbReference type="NCBI Taxonomy" id="3218"/>
    <lineage>
        <taxon>Eukaryota</taxon>
        <taxon>Viridiplantae</taxon>
        <taxon>Streptophyta</taxon>
        <taxon>Embryophyta</taxon>
        <taxon>Bryophyta</taxon>
        <taxon>Bryophytina</taxon>
        <taxon>Bryopsida</taxon>
        <taxon>Funariidae</taxon>
        <taxon>Funariales</taxon>
        <taxon>Funariaceae</taxon>
        <taxon>Physcomitrium</taxon>
    </lineage>
</organism>
<keyword evidence="5" id="KW-1185">Reference proteome</keyword>
<reference evidence="3 5" key="2">
    <citation type="journal article" date="2018" name="Plant J.">
        <title>The Physcomitrella patens chromosome-scale assembly reveals moss genome structure and evolution.</title>
        <authorList>
            <person name="Lang D."/>
            <person name="Ullrich K.K."/>
            <person name="Murat F."/>
            <person name="Fuchs J."/>
            <person name="Jenkins J."/>
            <person name="Haas F.B."/>
            <person name="Piednoel M."/>
            <person name="Gundlach H."/>
            <person name="Van Bel M."/>
            <person name="Meyberg R."/>
            <person name="Vives C."/>
            <person name="Morata J."/>
            <person name="Symeonidi A."/>
            <person name="Hiss M."/>
            <person name="Muchero W."/>
            <person name="Kamisugi Y."/>
            <person name="Saleh O."/>
            <person name="Blanc G."/>
            <person name="Decker E.L."/>
            <person name="van Gessel N."/>
            <person name="Grimwood J."/>
            <person name="Hayes R.D."/>
            <person name="Graham S.W."/>
            <person name="Gunter L.E."/>
            <person name="McDaniel S.F."/>
            <person name="Hoernstein S.N.W."/>
            <person name="Larsson A."/>
            <person name="Li F.W."/>
            <person name="Perroud P.F."/>
            <person name="Phillips J."/>
            <person name="Ranjan P."/>
            <person name="Rokshar D.S."/>
            <person name="Rothfels C.J."/>
            <person name="Schneider L."/>
            <person name="Shu S."/>
            <person name="Stevenson D.W."/>
            <person name="Thummler F."/>
            <person name="Tillich M."/>
            <person name="Villarreal Aguilar J.C."/>
            <person name="Widiez T."/>
            <person name="Wong G.K."/>
            <person name="Wymore A."/>
            <person name="Zhang Y."/>
            <person name="Zimmer A.D."/>
            <person name="Quatrano R.S."/>
            <person name="Mayer K.F.X."/>
            <person name="Goodstein D."/>
            <person name="Casacuberta J.M."/>
            <person name="Vandepoele K."/>
            <person name="Reski R."/>
            <person name="Cuming A.C."/>
            <person name="Tuskan G.A."/>
            <person name="Maumus F."/>
            <person name="Salse J."/>
            <person name="Schmutz J."/>
            <person name="Rensing S.A."/>
        </authorList>
    </citation>
    <scope>NUCLEOTIDE SEQUENCE [LARGE SCALE GENOMIC DNA]</scope>
    <source>
        <strain evidence="4 5">cv. Gransden 2004</strain>
    </source>
</reference>
<reference evidence="3 5" key="1">
    <citation type="journal article" date="2008" name="Science">
        <title>The Physcomitrella genome reveals evolutionary insights into the conquest of land by plants.</title>
        <authorList>
            <person name="Rensing S."/>
            <person name="Lang D."/>
            <person name="Zimmer A."/>
            <person name="Terry A."/>
            <person name="Salamov A."/>
            <person name="Shapiro H."/>
            <person name="Nishiyama T."/>
            <person name="Perroud P.-F."/>
            <person name="Lindquist E."/>
            <person name="Kamisugi Y."/>
            <person name="Tanahashi T."/>
            <person name="Sakakibara K."/>
            <person name="Fujita T."/>
            <person name="Oishi K."/>
            <person name="Shin-I T."/>
            <person name="Kuroki Y."/>
            <person name="Toyoda A."/>
            <person name="Suzuki Y."/>
            <person name="Hashimoto A."/>
            <person name="Yamaguchi K."/>
            <person name="Sugano A."/>
            <person name="Kohara Y."/>
            <person name="Fujiyama A."/>
            <person name="Anterola A."/>
            <person name="Aoki S."/>
            <person name="Ashton N."/>
            <person name="Barbazuk W.B."/>
            <person name="Barker E."/>
            <person name="Bennetzen J."/>
            <person name="Bezanilla M."/>
            <person name="Blankenship R."/>
            <person name="Cho S.H."/>
            <person name="Dutcher S."/>
            <person name="Estelle M."/>
            <person name="Fawcett J.A."/>
            <person name="Gundlach H."/>
            <person name="Hanada K."/>
            <person name="Heyl A."/>
            <person name="Hicks K.A."/>
            <person name="Hugh J."/>
            <person name="Lohr M."/>
            <person name="Mayer K."/>
            <person name="Melkozernov A."/>
            <person name="Murata T."/>
            <person name="Nelson D."/>
            <person name="Pils B."/>
            <person name="Prigge M."/>
            <person name="Reiss B."/>
            <person name="Renner T."/>
            <person name="Rombauts S."/>
            <person name="Rushton P."/>
            <person name="Sanderfoot A."/>
            <person name="Schween G."/>
            <person name="Shiu S.-H."/>
            <person name="Stueber K."/>
            <person name="Theodoulou F.L."/>
            <person name="Tu H."/>
            <person name="Van de Peer Y."/>
            <person name="Verrier P.J."/>
            <person name="Waters E."/>
            <person name="Wood A."/>
            <person name="Yang L."/>
            <person name="Cove D."/>
            <person name="Cuming A."/>
            <person name="Hasebe M."/>
            <person name="Lucas S."/>
            <person name="Mishler D.B."/>
            <person name="Reski R."/>
            <person name="Grigoriev I."/>
            <person name="Quatrano R.S."/>
            <person name="Boore J.L."/>
        </authorList>
    </citation>
    <scope>NUCLEOTIDE SEQUENCE [LARGE SCALE GENOMIC DNA]</scope>
    <source>
        <strain evidence="4 5">cv. Gransden 2004</strain>
    </source>
</reference>
<dbReference type="Gramene" id="Pp3c2_21840V3.1">
    <property type="protein sequence ID" value="Pp3c2_21840V3.1"/>
    <property type="gene ID" value="Pp3c2_21840"/>
</dbReference>
<dbReference type="AlphaFoldDB" id="A0A2K1L2L0"/>
<feature type="compositionally biased region" description="Pro residues" evidence="1">
    <location>
        <begin position="470"/>
        <end position="479"/>
    </location>
</feature>
<feature type="region of interest" description="Disordered" evidence="1">
    <location>
        <begin position="458"/>
        <end position="479"/>
    </location>
</feature>
<dbReference type="InterPro" id="IPR002921">
    <property type="entry name" value="Fungal_lipase-type"/>
</dbReference>
<dbReference type="Gene3D" id="3.40.50.1820">
    <property type="entry name" value="alpha/beta hydrolase"/>
    <property type="match status" value="1"/>
</dbReference>
<dbReference type="EnsemblPlants" id="Pp3c2_21840V3.1">
    <property type="protein sequence ID" value="Pp3c2_21840V3.1"/>
    <property type="gene ID" value="Pp3c2_21840"/>
</dbReference>
<name>A0A2K1L2L0_PHYPA</name>
<evidence type="ECO:0000313" key="4">
    <source>
        <dbReference type="EnsemblPlants" id="Pp3c2_21840V3.1"/>
    </source>
</evidence>
<dbReference type="EMBL" id="ABEU02000002">
    <property type="protein sequence ID" value="PNR60262.1"/>
    <property type="molecule type" value="Genomic_DNA"/>
</dbReference>
<feature type="compositionally biased region" description="Acidic residues" evidence="1">
    <location>
        <begin position="460"/>
        <end position="469"/>
    </location>
</feature>
<dbReference type="GO" id="GO:0006629">
    <property type="term" value="P:lipid metabolic process"/>
    <property type="evidence" value="ECO:0007669"/>
    <property type="project" value="InterPro"/>
</dbReference>
<dbReference type="Pfam" id="PF01764">
    <property type="entry name" value="Lipase_3"/>
    <property type="match status" value="1"/>
</dbReference>
<gene>
    <name evidence="3" type="ORF">PHYPA_003055</name>
</gene>
<evidence type="ECO:0000313" key="5">
    <source>
        <dbReference type="Proteomes" id="UP000006727"/>
    </source>
</evidence>
<feature type="domain" description="Fungal lipase-type" evidence="2">
    <location>
        <begin position="157"/>
        <end position="207"/>
    </location>
</feature>